<dbReference type="NCBIfam" id="TIGR02165">
    <property type="entry name" value="cas5_6_GSU0054"/>
    <property type="match status" value="1"/>
</dbReference>
<evidence type="ECO:0000313" key="1">
    <source>
        <dbReference type="EMBL" id="SHE26553.1"/>
    </source>
</evidence>
<protein>
    <recommendedName>
        <fullName evidence="3">Type I-U CRISPR-associated protein Cas5/Cas6</fullName>
    </recommendedName>
</protein>
<dbReference type="Proteomes" id="UP000184291">
    <property type="component" value="Unassembled WGS sequence"/>
</dbReference>
<gene>
    <name evidence="1" type="ORF">ACGLYG10_2804</name>
</gene>
<dbReference type="AlphaFoldDB" id="A0A1M4S2V7"/>
<reference evidence="2" key="1">
    <citation type="submission" date="2016-09" db="EMBL/GenBank/DDBJ databases">
        <authorList>
            <person name="Strepis N."/>
        </authorList>
    </citation>
    <scope>NUCLEOTIDE SEQUENCE [LARGE SCALE GENOMIC DNA]</scope>
</reference>
<evidence type="ECO:0008006" key="3">
    <source>
        <dbReference type="Google" id="ProtNLM"/>
    </source>
</evidence>
<dbReference type="STRING" id="1892869.ACGLYG10_2804"/>
<dbReference type="EMBL" id="FQTT01000015">
    <property type="protein sequence ID" value="SHE26553.1"/>
    <property type="molecule type" value="Genomic_DNA"/>
</dbReference>
<evidence type="ECO:0000313" key="2">
    <source>
        <dbReference type="Proteomes" id="UP000184291"/>
    </source>
</evidence>
<proteinExistence type="predicted"/>
<dbReference type="InterPro" id="IPR019089">
    <property type="entry name" value="Cas_GSU0054"/>
</dbReference>
<organism evidence="1 2">
    <name type="scientific">Actinomyces glycerinitolerans</name>
    <dbReference type="NCBI Taxonomy" id="1892869"/>
    <lineage>
        <taxon>Bacteria</taxon>
        <taxon>Bacillati</taxon>
        <taxon>Actinomycetota</taxon>
        <taxon>Actinomycetes</taxon>
        <taxon>Actinomycetales</taxon>
        <taxon>Actinomycetaceae</taxon>
        <taxon>Actinomyces</taxon>
    </lineage>
</organism>
<keyword evidence="2" id="KW-1185">Reference proteome</keyword>
<sequence length="528" mass="56950">MTPIAITARFPLGVYHGHAPDGGVDFYPSPARLFTALVSAAYTGPEMGSDGALIPDVIHCLNWLEEHPPTGLKLPEAMEVDSEARGRVAYRDTGVIEKNAPKRSSKRVSDGVAVRGPMQWIWDDMPAEVRTVLDRLCADVPCLGETDSPVVMEVGEAVDAKAPNWRLNPDATPFTRGGRQFVGAAPGRADALARLYAEARPQKPPTKSADRFKPSADEVRLQPVSTECLRMLQYVEAEPERATVSGPPWNEVVVLLADDGSGGEIEPSRRLDWCVAFHRALISRIGDGAPAVVTGRYLDGAPPANRLAIQYAPASVLALSTLEGSTTSAPGVFLVLLPRGIKADETAVVLAALTGMTRLKSRWGVAKLRPLDEVVSAGDFWKAPGPGTSRMWSPAPVAVPEVVRQRRDWRFEDAILLSLGFVRREALKSVPKGERGYRSLVSQVRDHHAGVLGYQRITDRPAAYAHKMPQGMMAQPYRAVIDVGDLLADRTLAAIGQSRHLGGGLLVPVDLPLELAQAAVRRGSHAGD</sequence>
<accession>A0A1M4S2V7</accession>
<name>A0A1M4S2V7_9ACTO</name>